<dbReference type="Proteomes" id="UP000217343">
    <property type="component" value="Chromosome"/>
</dbReference>
<dbReference type="OrthoDB" id="5509251at2"/>
<evidence type="ECO:0000313" key="2">
    <source>
        <dbReference type="EMBL" id="ATB50289.1"/>
    </source>
</evidence>
<feature type="domain" description="Immunity MXAN-0049 protein" evidence="1">
    <location>
        <begin position="96"/>
        <end position="191"/>
    </location>
</feature>
<keyword evidence="3" id="KW-1185">Reference proteome</keyword>
<accession>A0A250K2F9</accession>
<evidence type="ECO:0000259" key="1">
    <source>
        <dbReference type="Pfam" id="PF07791"/>
    </source>
</evidence>
<dbReference type="AlphaFoldDB" id="A0A250K2F9"/>
<dbReference type="EMBL" id="CP022203">
    <property type="protein sequence ID" value="ATB50289.1"/>
    <property type="molecule type" value="Genomic_DNA"/>
</dbReference>
<dbReference type="Pfam" id="PF07791">
    <property type="entry name" value="Imm11"/>
    <property type="match status" value="1"/>
</dbReference>
<evidence type="ECO:0000313" key="3">
    <source>
        <dbReference type="Proteomes" id="UP000217343"/>
    </source>
</evidence>
<dbReference type="KEGG" id="mmas:MYMAC_005944"/>
<proteinExistence type="predicted"/>
<gene>
    <name evidence="2" type="ORF">MYMAC_005944</name>
</gene>
<protein>
    <recommendedName>
        <fullName evidence="1">Immunity MXAN-0049 protein domain-containing protein</fullName>
    </recommendedName>
</protein>
<organism evidence="2 3">
    <name type="scientific">Corallococcus macrosporus DSM 14697</name>
    <dbReference type="NCBI Taxonomy" id="1189310"/>
    <lineage>
        <taxon>Bacteria</taxon>
        <taxon>Pseudomonadati</taxon>
        <taxon>Myxococcota</taxon>
        <taxon>Myxococcia</taxon>
        <taxon>Myxococcales</taxon>
        <taxon>Cystobacterineae</taxon>
        <taxon>Myxococcaceae</taxon>
        <taxon>Corallococcus</taxon>
    </lineage>
</organism>
<dbReference type="InterPro" id="IPR012433">
    <property type="entry name" value="Imm11"/>
</dbReference>
<reference evidence="2 3" key="1">
    <citation type="submission" date="2017-06" db="EMBL/GenBank/DDBJ databases">
        <title>Sequencing and comparative analysis of myxobacterial genomes.</title>
        <authorList>
            <person name="Rupp O."/>
            <person name="Goesmann A."/>
            <person name="Sogaard-Andersen L."/>
        </authorList>
    </citation>
    <scope>NUCLEOTIDE SEQUENCE [LARGE SCALE GENOMIC DNA]</scope>
    <source>
        <strain evidence="2 3">DSM 14697</strain>
    </source>
</reference>
<name>A0A250K2F9_9BACT</name>
<sequence length="191" mass="21433">MPAMPKRFFRMKEDVHVPGRWHLDDPTDRQGREVDDPRDFNEGRAVQAAGRLKVPVQHAGKPLDFTLTALSVPIVHVKVAAVFTELARHDVQLIPVDIKGHPDQYLLLVVTQLIRCIDEQASSVQFWKPEDGLPEKVGQYYAVDDLHIDPTKVGSAKVFRTEGWPLALIVSEDIKNALERAKATGVKFTPV</sequence>